<keyword evidence="3" id="KW-1185">Reference proteome</keyword>
<evidence type="ECO:0000313" key="3">
    <source>
        <dbReference type="Proteomes" id="UP001050808"/>
    </source>
</evidence>
<proteinExistence type="predicted"/>
<sequence length="64" mass="7237">MTLKEKTAEKTHLLLSHQEDSRDPAGLMHCSDLLEDFFATISRMESEYLQAAMADWPAQSAHSD</sequence>
<evidence type="ECO:0000313" key="2">
    <source>
        <dbReference type="EMBL" id="GHI38976.1"/>
    </source>
</evidence>
<comment type="caution">
    <text evidence="2">The sequence shown here is derived from an EMBL/GenBank/DDBJ whole genome shotgun (WGS) entry which is preliminary data.</text>
</comment>
<feature type="region of interest" description="Disordered" evidence="1">
    <location>
        <begin position="1"/>
        <end position="23"/>
    </location>
</feature>
<accession>A0ABQ3QNY0</accession>
<evidence type="ECO:0000256" key="1">
    <source>
        <dbReference type="SAM" id="MobiDB-lite"/>
    </source>
</evidence>
<dbReference type="EMBL" id="BNDY01000009">
    <property type="protein sequence ID" value="GHI38976.1"/>
    <property type="molecule type" value="Genomic_DNA"/>
</dbReference>
<gene>
    <name evidence="2" type="ORF">Sviol_33840</name>
</gene>
<dbReference type="RefSeq" id="WP_226598941.1">
    <property type="nucleotide sequence ID" value="NZ_BNDY01000009.1"/>
</dbReference>
<reference evidence="2" key="1">
    <citation type="submission" date="2024-05" db="EMBL/GenBank/DDBJ databases">
        <title>Whole genome shotgun sequence of Streptomyces violascens NBRC 12920.</title>
        <authorList>
            <person name="Komaki H."/>
            <person name="Tamura T."/>
        </authorList>
    </citation>
    <scope>NUCLEOTIDE SEQUENCE</scope>
    <source>
        <strain evidence="2">NBRC 12920</strain>
    </source>
</reference>
<protein>
    <submittedName>
        <fullName evidence="2">Uncharacterized protein</fullName>
    </submittedName>
</protein>
<dbReference type="Proteomes" id="UP001050808">
    <property type="component" value="Unassembled WGS sequence"/>
</dbReference>
<organism evidence="2 3">
    <name type="scientific">Streptomyces violascens</name>
    <dbReference type="NCBI Taxonomy" id="67381"/>
    <lineage>
        <taxon>Bacteria</taxon>
        <taxon>Bacillati</taxon>
        <taxon>Actinomycetota</taxon>
        <taxon>Actinomycetes</taxon>
        <taxon>Kitasatosporales</taxon>
        <taxon>Streptomycetaceae</taxon>
        <taxon>Streptomyces</taxon>
    </lineage>
</organism>
<name>A0ABQ3QNY0_9ACTN</name>